<feature type="transmembrane region" description="Helical" evidence="1">
    <location>
        <begin position="158"/>
        <end position="178"/>
    </location>
</feature>
<reference evidence="2" key="1">
    <citation type="submission" date="2017-05" db="UniProtKB">
        <authorList>
            <consortium name="EnsemblMetazoa"/>
        </authorList>
    </citation>
    <scope>IDENTIFICATION</scope>
</reference>
<accession>A0A1X7TLL1</accession>
<feature type="transmembrane region" description="Helical" evidence="1">
    <location>
        <begin position="253"/>
        <end position="278"/>
    </location>
</feature>
<feature type="transmembrane region" description="Helical" evidence="1">
    <location>
        <begin position="285"/>
        <end position="304"/>
    </location>
</feature>
<evidence type="ECO:0000313" key="2">
    <source>
        <dbReference type="EnsemblMetazoa" id="Aqu2.1.15710_001"/>
    </source>
</evidence>
<feature type="transmembrane region" description="Helical" evidence="1">
    <location>
        <begin position="222"/>
        <end position="241"/>
    </location>
</feature>
<protein>
    <submittedName>
        <fullName evidence="2">Uncharacterized protein</fullName>
    </submittedName>
</protein>
<keyword evidence="1" id="KW-0472">Membrane</keyword>
<sequence length="437" mass="50493">MFFTYSDYASLTADNQLVIFFGIPCNIFSLDFTPFLGNYPLCIIHNMSSLGAISFWYVIGFYPLLLLLLLYVWITLYDKGYKCVVFITRPFHRCMARFWSMTGIEPSFTHSIASIYILCFTQLANTSITLLRYKNITNATTVFFYDSYVHYFHGVHTIAGSFAISVLLIMMLLPSLYIQLYHFKWFHKLLDHLHLRKQLLISLGDVFTGPYKNGTENNTYDYRFFAGLYLMAKAIIIISRINFFDFTNPEYSIGPFSIVILSVQCCIVSLLAIMVFVFRPFKKNIHNFTEVMLLFLLTGFYIAFIVSNSNSDQIDYAAPCIIVFALNSFLFGIIIPIYIIYQIIKTILNCINYHKLHNRTVPANTEEQEEESQPLVVDDWIADRMENPLEYNEQHVRVAIEDYPPPNIEQPANDNNNDTNYISTAATYGSINNPTVQ</sequence>
<evidence type="ECO:0000256" key="1">
    <source>
        <dbReference type="SAM" id="Phobius"/>
    </source>
</evidence>
<dbReference type="InParanoid" id="A0A1X7TLL1"/>
<keyword evidence="1" id="KW-1133">Transmembrane helix</keyword>
<dbReference type="EnsemblMetazoa" id="Aqu2.1.15710_001">
    <property type="protein sequence ID" value="Aqu2.1.15710_001"/>
    <property type="gene ID" value="Aqu2.1.15710"/>
</dbReference>
<name>A0A1X7TLL1_AMPQE</name>
<keyword evidence="1" id="KW-0812">Transmembrane</keyword>
<organism evidence="2">
    <name type="scientific">Amphimedon queenslandica</name>
    <name type="common">Sponge</name>
    <dbReference type="NCBI Taxonomy" id="400682"/>
    <lineage>
        <taxon>Eukaryota</taxon>
        <taxon>Metazoa</taxon>
        <taxon>Porifera</taxon>
        <taxon>Demospongiae</taxon>
        <taxon>Heteroscleromorpha</taxon>
        <taxon>Haplosclerida</taxon>
        <taxon>Niphatidae</taxon>
        <taxon>Amphimedon</taxon>
    </lineage>
</organism>
<feature type="transmembrane region" description="Helical" evidence="1">
    <location>
        <begin position="316"/>
        <end position="341"/>
    </location>
</feature>
<dbReference type="AlphaFoldDB" id="A0A1X7TLL1"/>
<proteinExistence type="predicted"/>
<feature type="transmembrane region" description="Helical" evidence="1">
    <location>
        <begin position="55"/>
        <end position="77"/>
    </location>
</feature>